<evidence type="ECO:0000256" key="1">
    <source>
        <dbReference type="SAM" id="MobiDB-lite"/>
    </source>
</evidence>
<proteinExistence type="predicted"/>
<dbReference type="EMBL" id="BFEA01000316">
    <property type="protein sequence ID" value="GBG79319.1"/>
    <property type="molecule type" value="Genomic_DNA"/>
</dbReference>
<dbReference type="AlphaFoldDB" id="A0A388LAI0"/>
<protein>
    <recommendedName>
        <fullName evidence="4">G-box binding protein multifunctional mosaic region domain-containing protein</fullName>
    </recommendedName>
</protein>
<sequence length="145" mass="14616">MMPYGAPPPPYPAMYPTGAMYHPSIPPGTPHPYGQFSTAAMPTSTGTDTPTARPKVPAGSNGEAKTAEGNGSSLPSGTALKGCKSNLSLVPPGSAGDTAKTGHNSGDGLSNSGDSGGSDDTSDSEDELGPHLIQAPRIRRSRHTS</sequence>
<dbReference type="Proteomes" id="UP000265515">
    <property type="component" value="Unassembled WGS sequence"/>
</dbReference>
<feature type="compositionally biased region" description="Pro residues" evidence="1">
    <location>
        <begin position="1"/>
        <end position="13"/>
    </location>
</feature>
<gene>
    <name evidence="2" type="ORF">CBR_g29468</name>
</gene>
<organism evidence="2 3">
    <name type="scientific">Chara braunii</name>
    <name type="common">Braun's stonewort</name>
    <dbReference type="NCBI Taxonomy" id="69332"/>
    <lineage>
        <taxon>Eukaryota</taxon>
        <taxon>Viridiplantae</taxon>
        <taxon>Streptophyta</taxon>
        <taxon>Charophyceae</taxon>
        <taxon>Charales</taxon>
        <taxon>Characeae</taxon>
        <taxon>Chara</taxon>
    </lineage>
</organism>
<evidence type="ECO:0000313" key="2">
    <source>
        <dbReference type="EMBL" id="GBG79319.1"/>
    </source>
</evidence>
<evidence type="ECO:0008006" key="4">
    <source>
        <dbReference type="Google" id="ProtNLM"/>
    </source>
</evidence>
<name>A0A388LAI0_CHABU</name>
<comment type="caution">
    <text evidence="2">The sequence shown here is derived from an EMBL/GenBank/DDBJ whole genome shotgun (WGS) entry which is preliminary data.</text>
</comment>
<reference evidence="2 3" key="1">
    <citation type="journal article" date="2018" name="Cell">
        <title>The Chara Genome: Secondary Complexity and Implications for Plant Terrestrialization.</title>
        <authorList>
            <person name="Nishiyama T."/>
            <person name="Sakayama H."/>
            <person name="Vries J.D."/>
            <person name="Buschmann H."/>
            <person name="Saint-Marcoux D."/>
            <person name="Ullrich K.K."/>
            <person name="Haas F.B."/>
            <person name="Vanderstraeten L."/>
            <person name="Becker D."/>
            <person name="Lang D."/>
            <person name="Vosolsobe S."/>
            <person name="Rombauts S."/>
            <person name="Wilhelmsson P.K.I."/>
            <person name="Janitza P."/>
            <person name="Kern R."/>
            <person name="Heyl A."/>
            <person name="Rumpler F."/>
            <person name="Villalobos L.I.A.C."/>
            <person name="Clay J.M."/>
            <person name="Skokan R."/>
            <person name="Toyoda A."/>
            <person name="Suzuki Y."/>
            <person name="Kagoshima H."/>
            <person name="Schijlen E."/>
            <person name="Tajeshwar N."/>
            <person name="Catarino B."/>
            <person name="Hetherington A.J."/>
            <person name="Saltykova A."/>
            <person name="Bonnot C."/>
            <person name="Breuninger H."/>
            <person name="Symeonidi A."/>
            <person name="Radhakrishnan G.V."/>
            <person name="Van Nieuwerburgh F."/>
            <person name="Deforce D."/>
            <person name="Chang C."/>
            <person name="Karol K.G."/>
            <person name="Hedrich R."/>
            <person name="Ulvskov P."/>
            <person name="Glockner G."/>
            <person name="Delwiche C.F."/>
            <person name="Petrasek J."/>
            <person name="Van de Peer Y."/>
            <person name="Friml J."/>
            <person name="Beilby M."/>
            <person name="Dolan L."/>
            <person name="Kohara Y."/>
            <person name="Sugano S."/>
            <person name="Fujiyama A."/>
            <person name="Delaux P.-M."/>
            <person name="Quint M."/>
            <person name="TheiBen G."/>
            <person name="Hagemann M."/>
            <person name="Harholt J."/>
            <person name="Dunand C."/>
            <person name="Zachgo S."/>
            <person name="Langdale J."/>
            <person name="Maumus F."/>
            <person name="Straeten D.V.D."/>
            <person name="Gould S.B."/>
            <person name="Rensing S.A."/>
        </authorList>
    </citation>
    <scope>NUCLEOTIDE SEQUENCE [LARGE SCALE GENOMIC DNA]</scope>
    <source>
        <strain evidence="2 3">S276</strain>
    </source>
</reference>
<evidence type="ECO:0000313" key="3">
    <source>
        <dbReference type="Proteomes" id="UP000265515"/>
    </source>
</evidence>
<dbReference type="Gramene" id="GBG79319">
    <property type="protein sequence ID" value="GBG79319"/>
    <property type="gene ID" value="CBR_g29468"/>
</dbReference>
<keyword evidence="3" id="KW-1185">Reference proteome</keyword>
<feature type="compositionally biased region" description="Low complexity" evidence="1">
    <location>
        <begin position="104"/>
        <end position="113"/>
    </location>
</feature>
<feature type="region of interest" description="Disordered" evidence="1">
    <location>
        <begin position="1"/>
        <end position="145"/>
    </location>
</feature>
<accession>A0A388LAI0</accession>
<feature type="compositionally biased region" description="Polar residues" evidence="1">
    <location>
        <begin position="35"/>
        <end position="50"/>
    </location>
</feature>